<evidence type="ECO:0000313" key="2">
    <source>
        <dbReference type="EMBL" id="MPM74273.1"/>
    </source>
</evidence>
<accession>A0A645CBG9</accession>
<protein>
    <submittedName>
        <fullName evidence="2">Uncharacterized protein</fullName>
    </submittedName>
</protein>
<proteinExistence type="predicted"/>
<gene>
    <name evidence="2" type="ORF">SDC9_121258</name>
</gene>
<dbReference type="AlphaFoldDB" id="A0A645CBG9"/>
<sequence>MRRQPRWCWACSPGSPTKLSSIVWMRNSTGNCGLILIWSRRNSTWTPPARFVGSSKALMAMKALPACPRGSRSGRKTNNCCFGTGPCGRRTSRIRCPRRWNHPCASKPSNWRKRCTSASWSGPRASTSAELWCASCVMSPTCAGRSVKLSKCSCSPRHWRCCWPRWSDISLPGVLCCPSRRWRDRRDKLLRSHWGNVCPCAIRMMNSASWQPSSIRPCNASTIPSPNSSASLPTPRTNCARR</sequence>
<name>A0A645CBG9_9ZZZZ</name>
<reference evidence="2" key="1">
    <citation type="submission" date="2019-08" db="EMBL/GenBank/DDBJ databases">
        <authorList>
            <person name="Kucharzyk K."/>
            <person name="Murdoch R.W."/>
            <person name="Higgins S."/>
            <person name="Loffler F."/>
        </authorList>
    </citation>
    <scope>NUCLEOTIDE SEQUENCE</scope>
</reference>
<dbReference type="EMBL" id="VSSQ01025855">
    <property type="protein sequence ID" value="MPM74273.1"/>
    <property type="molecule type" value="Genomic_DNA"/>
</dbReference>
<evidence type="ECO:0000256" key="1">
    <source>
        <dbReference type="SAM" id="MobiDB-lite"/>
    </source>
</evidence>
<organism evidence="2">
    <name type="scientific">bioreactor metagenome</name>
    <dbReference type="NCBI Taxonomy" id="1076179"/>
    <lineage>
        <taxon>unclassified sequences</taxon>
        <taxon>metagenomes</taxon>
        <taxon>ecological metagenomes</taxon>
    </lineage>
</organism>
<feature type="region of interest" description="Disordered" evidence="1">
    <location>
        <begin position="221"/>
        <end position="242"/>
    </location>
</feature>
<comment type="caution">
    <text evidence="2">The sequence shown here is derived from an EMBL/GenBank/DDBJ whole genome shotgun (WGS) entry which is preliminary data.</text>
</comment>